<organism evidence="2 3">
    <name type="scientific">Lacticaseibacillus paracasei subsp. tolerans Lpl14</name>
    <dbReference type="NCBI Taxonomy" id="1256229"/>
    <lineage>
        <taxon>Bacteria</taxon>
        <taxon>Bacillati</taxon>
        <taxon>Bacillota</taxon>
        <taxon>Bacilli</taxon>
        <taxon>Lactobacillales</taxon>
        <taxon>Lactobacillaceae</taxon>
        <taxon>Lacticaseibacillus</taxon>
    </lineage>
</organism>
<comment type="caution">
    <text evidence="2">The sequence shown here is derived from an EMBL/GenBank/DDBJ whole genome shotgun (WGS) entry which is preliminary data.</text>
</comment>
<dbReference type="Proteomes" id="UP000014285">
    <property type="component" value="Unassembled WGS sequence"/>
</dbReference>
<accession>A0A829GY82</accession>
<proteinExistence type="predicted"/>
<name>A0A829GY82_LACPA</name>
<dbReference type="AlphaFoldDB" id="A0A829GY82"/>
<reference evidence="2 3" key="1">
    <citation type="journal article" date="2013" name="PLoS ONE">
        <title>Lactobacillus paracasei comparative genomics: towards species pan-genome definition and exploitation of diversity.</title>
        <authorList>
            <person name="Smokvina T."/>
            <person name="Wels M."/>
            <person name="Polka J."/>
            <person name="Chervaux C."/>
            <person name="Brisse S."/>
            <person name="Boekhorst J."/>
            <person name="van Hylckama Vlieg J.E."/>
            <person name="Siezen R.J."/>
        </authorList>
    </citation>
    <scope>NUCLEOTIDE SEQUENCE [LARGE SCALE GENOMIC DNA]</scope>
    <source>
        <strain evidence="2 3">Lpl14</strain>
    </source>
</reference>
<sequence>MINIKRLWLIVLLIVALVVPIFGLIPAVYLFTKRRSTLDFIALNGWITGALVLQIFYLISVIVIGWIVSLH</sequence>
<evidence type="ECO:0000313" key="2">
    <source>
        <dbReference type="EMBL" id="EPC66006.1"/>
    </source>
</evidence>
<evidence type="ECO:0000256" key="1">
    <source>
        <dbReference type="SAM" id="Phobius"/>
    </source>
</evidence>
<keyword evidence="1" id="KW-1133">Transmembrane helix</keyword>
<dbReference type="EMBL" id="ANKB01000012">
    <property type="protein sequence ID" value="EPC66006.1"/>
    <property type="molecule type" value="Genomic_DNA"/>
</dbReference>
<gene>
    <name evidence="2" type="ORF">Lpl14_05181</name>
</gene>
<protein>
    <submittedName>
        <fullName evidence="2">Uncharacterized protein</fullName>
    </submittedName>
</protein>
<feature type="transmembrane region" description="Helical" evidence="1">
    <location>
        <begin position="7"/>
        <end position="31"/>
    </location>
</feature>
<keyword evidence="1" id="KW-0812">Transmembrane</keyword>
<keyword evidence="1" id="KW-0472">Membrane</keyword>
<dbReference type="RefSeq" id="WP_003604042.1">
    <property type="nucleotide sequence ID" value="NZ_ANKB01000012.1"/>
</dbReference>
<evidence type="ECO:0000313" key="3">
    <source>
        <dbReference type="Proteomes" id="UP000014285"/>
    </source>
</evidence>
<feature type="transmembrane region" description="Helical" evidence="1">
    <location>
        <begin position="43"/>
        <end position="68"/>
    </location>
</feature>